<evidence type="ECO:0000313" key="1">
    <source>
        <dbReference type="EMBL" id="KAG0415481.1"/>
    </source>
</evidence>
<sequence>MAIRQYMPGHISDKALKIATGHLLIDHPARILWFPAHASLPGNESAHSAARALTHRSSTPSEYSTFASWSHDNLYTFKGVQTETFLYPAQLQSRYPDTYDPSCRNCGEIAALHHNLWGCPELLLHSKNQDFIKKSKQPGAWESFLRDPDPKSEKILVHLTLDAAWNVASRLSIEGIASSVSP</sequence>
<dbReference type="EMBL" id="JABSTQ010011065">
    <property type="protein sequence ID" value="KAG0415481.1"/>
    <property type="molecule type" value="Genomic_DNA"/>
</dbReference>
<proteinExistence type="predicted"/>
<organism evidence="1 2">
    <name type="scientific">Ixodes persulcatus</name>
    <name type="common">Taiga tick</name>
    <dbReference type="NCBI Taxonomy" id="34615"/>
    <lineage>
        <taxon>Eukaryota</taxon>
        <taxon>Metazoa</taxon>
        <taxon>Ecdysozoa</taxon>
        <taxon>Arthropoda</taxon>
        <taxon>Chelicerata</taxon>
        <taxon>Arachnida</taxon>
        <taxon>Acari</taxon>
        <taxon>Parasitiformes</taxon>
        <taxon>Ixodida</taxon>
        <taxon>Ixodoidea</taxon>
        <taxon>Ixodidae</taxon>
        <taxon>Ixodinae</taxon>
        <taxon>Ixodes</taxon>
    </lineage>
</organism>
<evidence type="ECO:0000313" key="2">
    <source>
        <dbReference type="Proteomes" id="UP000805193"/>
    </source>
</evidence>
<dbReference type="Proteomes" id="UP000805193">
    <property type="component" value="Unassembled WGS sequence"/>
</dbReference>
<name>A0AC60P7W5_IXOPE</name>
<reference evidence="1 2" key="1">
    <citation type="journal article" date="2020" name="Cell">
        <title>Large-Scale Comparative Analyses of Tick Genomes Elucidate Their Genetic Diversity and Vector Capacities.</title>
        <authorList>
            <consortium name="Tick Genome and Microbiome Consortium (TIGMIC)"/>
            <person name="Jia N."/>
            <person name="Wang J."/>
            <person name="Shi W."/>
            <person name="Du L."/>
            <person name="Sun Y."/>
            <person name="Zhan W."/>
            <person name="Jiang J.F."/>
            <person name="Wang Q."/>
            <person name="Zhang B."/>
            <person name="Ji P."/>
            <person name="Bell-Sakyi L."/>
            <person name="Cui X.M."/>
            <person name="Yuan T.T."/>
            <person name="Jiang B.G."/>
            <person name="Yang W.F."/>
            <person name="Lam T.T."/>
            <person name="Chang Q.C."/>
            <person name="Ding S.J."/>
            <person name="Wang X.J."/>
            <person name="Zhu J.G."/>
            <person name="Ruan X.D."/>
            <person name="Zhao L."/>
            <person name="Wei J.T."/>
            <person name="Ye R.Z."/>
            <person name="Que T.C."/>
            <person name="Du C.H."/>
            <person name="Zhou Y.H."/>
            <person name="Cheng J.X."/>
            <person name="Dai P.F."/>
            <person name="Guo W.B."/>
            <person name="Han X.H."/>
            <person name="Huang E.J."/>
            <person name="Li L.F."/>
            <person name="Wei W."/>
            <person name="Gao Y.C."/>
            <person name="Liu J.Z."/>
            <person name="Shao H.Z."/>
            <person name="Wang X."/>
            <person name="Wang C.C."/>
            <person name="Yang T.C."/>
            <person name="Huo Q.B."/>
            <person name="Li W."/>
            <person name="Chen H.Y."/>
            <person name="Chen S.E."/>
            <person name="Zhou L.G."/>
            <person name="Ni X.B."/>
            <person name="Tian J.H."/>
            <person name="Sheng Y."/>
            <person name="Liu T."/>
            <person name="Pan Y.S."/>
            <person name="Xia L.Y."/>
            <person name="Li J."/>
            <person name="Zhao F."/>
            <person name="Cao W.C."/>
        </authorList>
    </citation>
    <scope>NUCLEOTIDE SEQUENCE [LARGE SCALE GENOMIC DNA]</scope>
    <source>
        <strain evidence="1">Iper-2018</strain>
    </source>
</reference>
<keyword evidence="2" id="KW-1185">Reference proteome</keyword>
<comment type="caution">
    <text evidence="1">The sequence shown here is derived from an EMBL/GenBank/DDBJ whole genome shotgun (WGS) entry which is preliminary data.</text>
</comment>
<protein>
    <submittedName>
        <fullName evidence="1">Uncharacterized protein</fullName>
    </submittedName>
</protein>
<accession>A0AC60P7W5</accession>
<gene>
    <name evidence="1" type="ORF">HPB47_007345</name>
</gene>